<dbReference type="RefSeq" id="WP_039943019.1">
    <property type="nucleotide sequence ID" value="NZ_CP049362.1"/>
</dbReference>
<sequence>MAAIVIIVSLYLLVTLLLGVTLRYTRPNSWKRDTGLLMVTPLAVPLAYAVYSLLTGWGP</sequence>
<dbReference type="EMBL" id="CP049362">
    <property type="protein sequence ID" value="QXX78938.1"/>
    <property type="molecule type" value="Genomic_DNA"/>
</dbReference>
<dbReference type="Proteomes" id="UP000826050">
    <property type="component" value="Chromosome"/>
</dbReference>
<keyword evidence="1" id="KW-0812">Transmembrane</keyword>
<feature type="transmembrane region" description="Helical" evidence="1">
    <location>
        <begin position="6"/>
        <end position="24"/>
    </location>
</feature>
<organism evidence="2 3">
    <name type="scientific">Alcaligenes ammonioxydans</name>
    <dbReference type="NCBI Taxonomy" id="2582914"/>
    <lineage>
        <taxon>Bacteria</taxon>
        <taxon>Pseudomonadati</taxon>
        <taxon>Pseudomonadota</taxon>
        <taxon>Betaproteobacteria</taxon>
        <taxon>Burkholderiales</taxon>
        <taxon>Alcaligenaceae</taxon>
        <taxon>Alcaligenes</taxon>
    </lineage>
</organism>
<keyword evidence="3" id="KW-1185">Reference proteome</keyword>
<keyword evidence="1" id="KW-1133">Transmembrane helix</keyword>
<evidence type="ECO:0000313" key="2">
    <source>
        <dbReference type="EMBL" id="QXX78938.1"/>
    </source>
</evidence>
<keyword evidence="1" id="KW-0472">Membrane</keyword>
<evidence type="ECO:0000256" key="1">
    <source>
        <dbReference type="SAM" id="Phobius"/>
    </source>
</evidence>
<evidence type="ECO:0000313" key="3">
    <source>
        <dbReference type="Proteomes" id="UP000826050"/>
    </source>
</evidence>
<protein>
    <submittedName>
        <fullName evidence="2">Uncharacterized protein</fullName>
    </submittedName>
</protein>
<accession>A0ABX8SVM6</accession>
<name>A0ABX8SVM6_9BURK</name>
<feature type="transmembrane region" description="Helical" evidence="1">
    <location>
        <begin position="36"/>
        <end position="54"/>
    </location>
</feature>
<gene>
    <name evidence="2" type="ORF">FE795_07865</name>
</gene>
<proteinExistence type="predicted"/>
<reference evidence="2 3" key="1">
    <citation type="submission" date="2020-02" db="EMBL/GenBank/DDBJ databases">
        <title>Partial ammonium oxidation to N2 by heterotrophic bacteria.</title>
        <authorList>
            <person name="Wu M."/>
        </authorList>
    </citation>
    <scope>NUCLEOTIDE SEQUENCE [LARGE SCALE GENOMIC DNA]</scope>
    <source>
        <strain evidence="2 3">HO-1</strain>
    </source>
</reference>